<reference evidence="2 3" key="1">
    <citation type="submission" date="2020-07" db="EMBL/GenBank/DDBJ databases">
        <title>Sequencing the genomes of 1000 actinobacteria strains.</title>
        <authorList>
            <person name="Klenk H.-P."/>
        </authorList>
    </citation>
    <scope>NUCLEOTIDE SEQUENCE [LARGE SCALE GENOMIC DNA]</scope>
    <source>
        <strain evidence="2 3">DSM 45278</strain>
    </source>
</reference>
<evidence type="ECO:0008006" key="4">
    <source>
        <dbReference type="Google" id="ProtNLM"/>
    </source>
</evidence>
<proteinExistence type="predicted"/>
<comment type="caution">
    <text evidence="2">The sequence shown here is derived from an EMBL/GenBank/DDBJ whole genome shotgun (WGS) entry which is preliminary data.</text>
</comment>
<sequence length="628" mass="70505">MATPHISRGLQPHEPPWQMRVLDEYDVVGGAVLLSPGLLITCAHVVNAALGRDGDKEEHPGSEATVRLQSFDDRVWSARVDTQLWSAGPESRDLAVLRLPGAGQPDTTFPVLRDCASLSPDQALSTTGYPEGMRSLQASLVYRGPGGPTGVTHQVETPGSRRVQITGGFSGCAVRTETGELAGVMQKNHHYVWNDPDRPSGVAFILPVEELVGVRDGGETVSVQRLADESLCGRQTYDRLHDLLDSISLEDVPPDELLRPHEQRQLRRHGSGSTAWRVLTALWDLIPPFGEPPPRVAWVHHVYQRIRHQRPLPPTVWSWIRQEASPTGRDWEEALTRDRDRRLLRSREPDAPAALPDHGEEPPDTVVLFELEPVTGGYKLSHSIVHMKEERYDLLPQGTKLVSEPEIRDEIGDLMGEATMQRLVTPEEESLRLRFLLPKDLLHLNLGQATPHRDLLEFPPQLCTMYEIVYHVRERVRISGYLGTPPGRWRLRSGRQRASPLVEDRNALSTWRQEVSEVTHALTNEDVTLVVTDSDNKDVHHVYDTALHHGIPTIIRGPRKAVISLADELLNREPCSRVRISGLPRYLRDRARDNSDSREIALIHDLFEDPLFREVLRGPEGPESPVSS</sequence>
<dbReference type="Gene3D" id="2.40.10.120">
    <property type="match status" value="1"/>
</dbReference>
<protein>
    <recommendedName>
        <fullName evidence="4">Serine protease</fullName>
    </recommendedName>
</protein>
<gene>
    <name evidence="2" type="ORF">HNR06_002537</name>
</gene>
<accession>A0A7Y9XE78</accession>
<dbReference type="Pfam" id="PF13365">
    <property type="entry name" value="Trypsin_2"/>
    <property type="match status" value="1"/>
</dbReference>
<dbReference type="RefSeq" id="WP_337797862.1">
    <property type="nucleotide sequence ID" value="NZ_JACCHL010000001.1"/>
</dbReference>
<dbReference type="EMBL" id="JACCHL010000001">
    <property type="protein sequence ID" value="NYH52948.1"/>
    <property type="molecule type" value="Genomic_DNA"/>
</dbReference>
<evidence type="ECO:0000313" key="3">
    <source>
        <dbReference type="Proteomes" id="UP000584931"/>
    </source>
</evidence>
<dbReference type="SUPFAM" id="SSF50494">
    <property type="entry name" value="Trypsin-like serine proteases"/>
    <property type="match status" value="1"/>
</dbReference>
<name>A0A7Y9XE78_9ACTN</name>
<dbReference type="Proteomes" id="UP000584931">
    <property type="component" value="Unassembled WGS sequence"/>
</dbReference>
<evidence type="ECO:0000313" key="2">
    <source>
        <dbReference type="EMBL" id="NYH52948.1"/>
    </source>
</evidence>
<organism evidence="2 3">
    <name type="scientific">Nocardiopsis sinuspersici</name>
    <dbReference type="NCBI Taxonomy" id="501010"/>
    <lineage>
        <taxon>Bacteria</taxon>
        <taxon>Bacillati</taxon>
        <taxon>Actinomycetota</taxon>
        <taxon>Actinomycetes</taxon>
        <taxon>Streptosporangiales</taxon>
        <taxon>Nocardiopsidaceae</taxon>
        <taxon>Nocardiopsis</taxon>
    </lineage>
</organism>
<dbReference type="AlphaFoldDB" id="A0A7Y9XE78"/>
<dbReference type="InterPro" id="IPR009003">
    <property type="entry name" value="Peptidase_S1_PA"/>
</dbReference>
<feature type="region of interest" description="Disordered" evidence="1">
    <location>
        <begin position="342"/>
        <end position="363"/>
    </location>
</feature>
<evidence type="ECO:0000256" key="1">
    <source>
        <dbReference type="SAM" id="MobiDB-lite"/>
    </source>
</evidence>